<dbReference type="PANTHER" id="PTHR46206">
    <property type="entry name" value="CYTOCHROME P450"/>
    <property type="match status" value="1"/>
</dbReference>
<keyword evidence="7" id="KW-1133">Transmembrane helix</keyword>
<accession>A0A1L9UEK4</accession>
<keyword evidence="6" id="KW-0479">Metal-binding</keyword>
<dbReference type="EMBL" id="KV878687">
    <property type="protein sequence ID" value="OJJ70084.1"/>
    <property type="molecule type" value="Genomic_DNA"/>
</dbReference>
<dbReference type="SUPFAM" id="SSF48264">
    <property type="entry name" value="Cytochrome P450"/>
    <property type="match status" value="1"/>
</dbReference>
<evidence type="ECO:0000256" key="1">
    <source>
        <dbReference type="ARBA" id="ARBA00001971"/>
    </source>
</evidence>
<gene>
    <name evidence="12" type="ORF">ASPBRDRAFT_56809</name>
</gene>
<keyword evidence="10" id="KW-0503">Monooxygenase</keyword>
<dbReference type="OMA" id="ITWRGSA"/>
<dbReference type="AlphaFoldDB" id="A0A1L9UEK4"/>
<keyword evidence="5" id="KW-0812">Transmembrane</keyword>
<name>A0A1L9UEK4_ASPBC</name>
<dbReference type="Gene3D" id="1.10.630.10">
    <property type="entry name" value="Cytochrome P450"/>
    <property type="match status" value="1"/>
</dbReference>
<evidence type="ECO:0000256" key="6">
    <source>
        <dbReference type="ARBA" id="ARBA00022723"/>
    </source>
</evidence>
<organism evidence="12 13">
    <name type="scientific">Aspergillus brasiliensis (strain CBS 101740 / IMI 381727 / IBT 21946)</name>
    <dbReference type="NCBI Taxonomy" id="767769"/>
    <lineage>
        <taxon>Eukaryota</taxon>
        <taxon>Fungi</taxon>
        <taxon>Dikarya</taxon>
        <taxon>Ascomycota</taxon>
        <taxon>Pezizomycotina</taxon>
        <taxon>Eurotiomycetes</taxon>
        <taxon>Eurotiomycetidae</taxon>
        <taxon>Eurotiales</taxon>
        <taxon>Aspergillaceae</taxon>
        <taxon>Aspergillus</taxon>
        <taxon>Aspergillus subgen. Circumdati</taxon>
    </lineage>
</organism>
<dbReference type="STRING" id="767769.A0A1L9UEK4"/>
<reference evidence="13" key="1">
    <citation type="journal article" date="2017" name="Genome Biol.">
        <title>Comparative genomics reveals high biological diversity and specific adaptations in the industrially and medically important fungal genus Aspergillus.</title>
        <authorList>
            <person name="de Vries R.P."/>
            <person name="Riley R."/>
            <person name="Wiebenga A."/>
            <person name="Aguilar-Osorio G."/>
            <person name="Amillis S."/>
            <person name="Uchima C.A."/>
            <person name="Anderluh G."/>
            <person name="Asadollahi M."/>
            <person name="Askin M."/>
            <person name="Barry K."/>
            <person name="Battaglia E."/>
            <person name="Bayram O."/>
            <person name="Benocci T."/>
            <person name="Braus-Stromeyer S.A."/>
            <person name="Caldana C."/>
            <person name="Canovas D."/>
            <person name="Cerqueira G.C."/>
            <person name="Chen F."/>
            <person name="Chen W."/>
            <person name="Choi C."/>
            <person name="Clum A."/>
            <person name="Dos Santos R.A."/>
            <person name="Damasio A.R."/>
            <person name="Diallinas G."/>
            <person name="Emri T."/>
            <person name="Fekete E."/>
            <person name="Flipphi M."/>
            <person name="Freyberg S."/>
            <person name="Gallo A."/>
            <person name="Gournas C."/>
            <person name="Habgood R."/>
            <person name="Hainaut M."/>
            <person name="Harispe M.L."/>
            <person name="Henrissat B."/>
            <person name="Hilden K.S."/>
            <person name="Hope R."/>
            <person name="Hossain A."/>
            <person name="Karabika E."/>
            <person name="Karaffa L."/>
            <person name="Karanyi Z."/>
            <person name="Krasevec N."/>
            <person name="Kuo A."/>
            <person name="Kusch H."/>
            <person name="LaButti K."/>
            <person name="Lagendijk E.L."/>
            <person name="Lapidus A."/>
            <person name="Levasseur A."/>
            <person name="Lindquist E."/>
            <person name="Lipzen A."/>
            <person name="Logrieco A.F."/>
            <person name="MacCabe A."/>
            <person name="Maekelae M.R."/>
            <person name="Malavazi I."/>
            <person name="Melin P."/>
            <person name="Meyer V."/>
            <person name="Mielnichuk N."/>
            <person name="Miskei M."/>
            <person name="Molnar A.P."/>
            <person name="Mule G."/>
            <person name="Ngan C.Y."/>
            <person name="Orejas M."/>
            <person name="Orosz E."/>
            <person name="Ouedraogo J.P."/>
            <person name="Overkamp K.M."/>
            <person name="Park H.-S."/>
            <person name="Perrone G."/>
            <person name="Piumi F."/>
            <person name="Punt P.J."/>
            <person name="Ram A.F."/>
            <person name="Ramon A."/>
            <person name="Rauscher S."/>
            <person name="Record E."/>
            <person name="Riano-Pachon D.M."/>
            <person name="Robert V."/>
            <person name="Roehrig J."/>
            <person name="Ruller R."/>
            <person name="Salamov A."/>
            <person name="Salih N.S."/>
            <person name="Samson R.A."/>
            <person name="Sandor E."/>
            <person name="Sanguinetti M."/>
            <person name="Schuetze T."/>
            <person name="Sepcic K."/>
            <person name="Shelest E."/>
            <person name="Sherlock G."/>
            <person name="Sophianopoulou V."/>
            <person name="Squina F.M."/>
            <person name="Sun H."/>
            <person name="Susca A."/>
            <person name="Todd R.B."/>
            <person name="Tsang A."/>
            <person name="Unkles S.E."/>
            <person name="van de Wiele N."/>
            <person name="van Rossen-Uffink D."/>
            <person name="Oliveira J.V."/>
            <person name="Vesth T.C."/>
            <person name="Visser J."/>
            <person name="Yu J.-H."/>
            <person name="Zhou M."/>
            <person name="Andersen M.R."/>
            <person name="Archer D.B."/>
            <person name="Baker S.E."/>
            <person name="Benoit I."/>
            <person name="Brakhage A.A."/>
            <person name="Braus G.H."/>
            <person name="Fischer R."/>
            <person name="Frisvad J.C."/>
            <person name="Goldman G.H."/>
            <person name="Houbraken J."/>
            <person name="Oakley B."/>
            <person name="Pocsi I."/>
            <person name="Scazzocchio C."/>
            <person name="Seiboth B."/>
            <person name="vanKuyk P.A."/>
            <person name="Wortman J."/>
            <person name="Dyer P.S."/>
            <person name="Grigoriev I.V."/>
        </authorList>
    </citation>
    <scope>NUCLEOTIDE SEQUENCE [LARGE SCALE GENOMIC DNA]</scope>
    <source>
        <strain evidence="13">CBS 101740 / IMI 381727 / IBT 21946</strain>
    </source>
</reference>
<dbReference type="Pfam" id="PF00067">
    <property type="entry name" value="p450"/>
    <property type="match status" value="1"/>
</dbReference>
<comment type="subcellular location">
    <subcellularLocation>
        <location evidence="2">Membrane</location>
    </subcellularLocation>
</comment>
<comment type="cofactor">
    <cofactor evidence="1">
        <name>heme</name>
        <dbReference type="ChEBI" id="CHEBI:30413"/>
    </cofactor>
</comment>
<dbReference type="VEuPathDB" id="FungiDB:ASPBRDRAFT_56809"/>
<keyword evidence="9" id="KW-0408">Iron</keyword>
<dbReference type="InterPro" id="IPR036396">
    <property type="entry name" value="Cyt_P450_sf"/>
</dbReference>
<evidence type="ECO:0008006" key="14">
    <source>
        <dbReference type="Google" id="ProtNLM"/>
    </source>
</evidence>
<evidence type="ECO:0000256" key="10">
    <source>
        <dbReference type="ARBA" id="ARBA00023033"/>
    </source>
</evidence>
<keyword evidence="11" id="KW-0472">Membrane</keyword>
<evidence type="ECO:0000313" key="12">
    <source>
        <dbReference type="EMBL" id="OJJ70084.1"/>
    </source>
</evidence>
<dbReference type="GO" id="GO:0005506">
    <property type="term" value="F:iron ion binding"/>
    <property type="evidence" value="ECO:0007669"/>
    <property type="project" value="InterPro"/>
</dbReference>
<proteinExistence type="inferred from homology"/>
<dbReference type="CDD" id="cd11041">
    <property type="entry name" value="CYP503A1-like"/>
    <property type="match status" value="1"/>
</dbReference>
<dbReference type="OrthoDB" id="1844152at2759"/>
<dbReference type="GO" id="GO:0016020">
    <property type="term" value="C:membrane"/>
    <property type="evidence" value="ECO:0007669"/>
    <property type="project" value="UniProtKB-SubCell"/>
</dbReference>
<dbReference type="GO" id="GO:0020037">
    <property type="term" value="F:heme binding"/>
    <property type="evidence" value="ECO:0007669"/>
    <property type="project" value="InterPro"/>
</dbReference>
<dbReference type="InterPro" id="IPR001128">
    <property type="entry name" value="Cyt_P450"/>
</dbReference>
<keyword evidence="4" id="KW-0349">Heme</keyword>
<evidence type="ECO:0000256" key="2">
    <source>
        <dbReference type="ARBA" id="ARBA00004370"/>
    </source>
</evidence>
<dbReference type="GO" id="GO:0016705">
    <property type="term" value="F:oxidoreductase activity, acting on paired donors, with incorporation or reduction of molecular oxygen"/>
    <property type="evidence" value="ECO:0007669"/>
    <property type="project" value="InterPro"/>
</dbReference>
<keyword evidence="8" id="KW-0560">Oxidoreductase</keyword>
<evidence type="ECO:0000256" key="9">
    <source>
        <dbReference type="ARBA" id="ARBA00023004"/>
    </source>
</evidence>
<comment type="similarity">
    <text evidence="3">Belongs to the cytochrome P450 family.</text>
</comment>
<protein>
    <recommendedName>
        <fullName evidence="14">Cytochrome P450</fullName>
    </recommendedName>
</protein>
<evidence type="ECO:0000256" key="11">
    <source>
        <dbReference type="ARBA" id="ARBA00023136"/>
    </source>
</evidence>
<evidence type="ECO:0000256" key="8">
    <source>
        <dbReference type="ARBA" id="ARBA00023002"/>
    </source>
</evidence>
<sequence length="503" mass="57317">MLLHFTLPSDSLVSTISIRSIANPINATMAEYLSYLVLAVACILLLANELYHPVFQNISITSIRNVVRDFVHHRYYRPWAPKPILIPAVKRIMTELSETPVLSQRAVYSDMFGFKHTLNGQDHNEINTKKSRLLSRVLHIRGPTQFEELYPYLQRHLKALVDAEFSAGATSIHLASFGEMVLSRLMGLWFFGEKMTSDPDLRDALLNHPHQIKACSAAFQLTPRFLAPLVHAIITWRGSAMHLIQERTINAIADGIDNLDEKPEVKKLTLLYHLVDLSSADHSYWTPERLSQSILGLWLAASHQPWVNLHAILVELCLRPEWQNLLRCEALQNQDVLARKINELPLLDSFMRETARVNALDRVAIRRKALTDYSFSSAPISIPAGSTVCVSSYDVARNEHIYPDPEKFDGHRFLNGRCKDTARKMSHVSENHLIWGYGSLACPGRHHAIFILKMVVVHIVTNYTLQLADPEAPRWWTWEDFRMPYASTRVLFSERMADADASS</sequence>
<dbReference type="Proteomes" id="UP000184499">
    <property type="component" value="Unassembled WGS sequence"/>
</dbReference>
<evidence type="ECO:0000256" key="3">
    <source>
        <dbReference type="ARBA" id="ARBA00010617"/>
    </source>
</evidence>
<evidence type="ECO:0000256" key="5">
    <source>
        <dbReference type="ARBA" id="ARBA00022692"/>
    </source>
</evidence>
<evidence type="ECO:0000256" key="4">
    <source>
        <dbReference type="ARBA" id="ARBA00022617"/>
    </source>
</evidence>
<dbReference type="PANTHER" id="PTHR46206:SF5">
    <property type="entry name" value="P450, PUTATIVE (EUROFUNG)-RELATED"/>
    <property type="match status" value="1"/>
</dbReference>
<keyword evidence="13" id="KW-1185">Reference proteome</keyword>
<evidence type="ECO:0000256" key="7">
    <source>
        <dbReference type="ARBA" id="ARBA00022989"/>
    </source>
</evidence>
<dbReference type="GO" id="GO:0019748">
    <property type="term" value="P:secondary metabolic process"/>
    <property type="evidence" value="ECO:0007669"/>
    <property type="project" value="UniProtKB-ARBA"/>
</dbReference>
<dbReference type="GO" id="GO:0004497">
    <property type="term" value="F:monooxygenase activity"/>
    <property type="evidence" value="ECO:0007669"/>
    <property type="project" value="UniProtKB-KW"/>
</dbReference>
<dbReference type="GeneID" id="93580121"/>
<evidence type="ECO:0000313" key="13">
    <source>
        <dbReference type="Proteomes" id="UP000184499"/>
    </source>
</evidence>
<dbReference type="RefSeq" id="XP_067477333.1">
    <property type="nucleotide sequence ID" value="XM_067627633.1"/>
</dbReference>